<dbReference type="EMBL" id="JAIBOA010000010">
    <property type="protein sequence ID" value="MBW8484299.1"/>
    <property type="molecule type" value="Genomic_DNA"/>
</dbReference>
<dbReference type="PANTHER" id="PTHR46696:SF5">
    <property type="entry name" value="CYTOCHROME P450 BJ-1"/>
    <property type="match status" value="1"/>
</dbReference>
<dbReference type="RefSeq" id="WP_220167518.1">
    <property type="nucleotide sequence ID" value="NZ_JAIBOA010000010.1"/>
</dbReference>
<evidence type="ECO:0000256" key="4">
    <source>
        <dbReference type="ARBA" id="ARBA00022723"/>
    </source>
</evidence>
<dbReference type="InterPro" id="IPR001128">
    <property type="entry name" value="Cyt_P450"/>
</dbReference>
<dbReference type="PANTHER" id="PTHR46696">
    <property type="entry name" value="P450, PUTATIVE (EUROFUNG)-RELATED"/>
    <property type="match status" value="1"/>
</dbReference>
<comment type="similarity">
    <text evidence="2 8">Belongs to the cytochrome P450 family.</text>
</comment>
<evidence type="ECO:0000256" key="3">
    <source>
        <dbReference type="ARBA" id="ARBA00022617"/>
    </source>
</evidence>
<name>A0ABS7FX93_9ACTN</name>
<organism evidence="10 11">
    <name type="scientific">Actinomadura parmotrematis</name>
    <dbReference type="NCBI Taxonomy" id="2864039"/>
    <lineage>
        <taxon>Bacteria</taxon>
        <taxon>Bacillati</taxon>
        <taxon>Actinomycetota</taxon>
        <taxon>Actinomycetes</taxon>
        <taxon>Streptosporangiales</taxon>
        <taxon>Thermomonosporaceae</taxon>
        <taxon>Actinomadura</taxon>
    </lineage>
</organism>
<dbReference type="InterPro" id="IPR002397">
    <property type="entry name" value="Cyt_P450_B"/>
</dbReference>
<reference evidence="10 11" key="1">
    <citation type="submission" date="2021-07" db="EMBL/GenBank/DDBJ databases">
        <title>Actinomadura sp. PM05-2 isolated from lichen.</title>
        <authorList>
            <person name="Somphong A."/>
            <person name="Phongsopitanun W."/>
            <person name="Tanasupawat S."/>
            <person name="Peongsungnone V."/>
        </authorList>
    </citation>
    <scope>NUCLEOTIDE SEQUENCE [LARGE SCALE GENOMIC DNA]</scope>
    <source>
        <strain evidence="10 11">PM05-2</strain>
    </source>
</reference>
<dbReference type="PROSITE" id="PS00086">
    <property type="entry name" value="CYTOCHROME_P450"/>
    <property type="match status" value="1"/>
</dbReference>
<dbReference type="PRINTS" id="PR00385">
    <property type="entry name" value="P450"/>
</dbReference>
<evidence type="ECO:0000256" key="5">
    <source>
        <dbReference type="ARBA" id="ARBA00023002"/>
    </source>
</evidence>
<dbReference type="InterPro" id="IPR036396">
    <property type="entry name" value="Cyt_P450_sf"/>
</dbReference>
<accession>A0ABS7FX93</accession>
<dbReference type="PRINTS" id="PR00359">
    <property type="entry name" value="BP450"/>
</dbReference>
<evidence type="ECO:0000256" key="6">
    <source>
        <dbReference type="ARBA" id="ARBA00023004"/>
    </source>
</evidence>
<comment type="caution">
    <text evidence="10">The sequence shown here is derived from an EMBL/GenBank/DDBJ whole genome shotgun (WGS) entry which is preliminary data.</text>
</comment>
<keyword evidence="6 8" id="KW-0408">Iron</keyword>
<dbReference type="InterPro" id="IPR017972">
    <property type="entry name" value="Cyt_P450_CS"/>
</dbReference>
<evidence type="ECO:0000256" key="8">
    <source>
        <dbReference type="RuleBase" id="RU000461"/>
    </source>
</evidence>
<evidence type="ECO:0000256" key="7">
    <source>
        <dbReference type="ARBA" id="ARBA00023033"/>
    </source>
</evidence>
<gene>
    <name evidence="10" type="ORF">K1Y72_18090</name>
</gene>
<evidence type="ECO:0000256" key="2">
    <source>
        <dbReference type="ARBA" id="ARBA00010617"/>
    </source>
</evidence>
<dbReference type="SUPFAM" id="SSF48264">
    <property type="entry name" value="Cytochrome P450"/>
    <property type="match status" value="1"/>
</dbReference>
<comment type="cofactor">
    <cofactor evidence="1">
        <name>heme</name>
        <dbReference type="ChEBI" id="CHEBI:30413"/>
    </cofactor>
</comment>
<keyword evidence="3 8" id="KW-0349">Heme</keyword>
<evidence type="ECO:0000256" key="9">
    <source>
        <dbReference type="SAM" id="MobiDB-lite"/>
    </source>
</evidence>
<evidence type="ECO:0000256" key="1">
    <source>
        <dbReference type="ARBA" id="ARBA00001971"/>
    </source>
</evidence>
<evidence type="ECO:0000313" key="10">
    <source>
        <dbReference type="EMBL" id="MBW8484299.1"/>
    </source>
</evidence>
<feature type="region of interest" description="Disordered" evidence="9">
    <location>
        <begin position="64"/>
        <end position="85"/>
    </location>
</feature>
<sequence length="401" mass="43472">MVRPREPHLLDDIMGPGAAERLRRLRESEPVCPVRLPNGEDAWLVTRYDDVAAVLSDPRFSRLFNPGGSSGRHGDRATPPNEAGEARTLGMDGAPHRALRAVVGSEFTPRRIDAMRPAIQRLTDGLVEGLRRHGPPADLVEMFAAPLPITVICELLGVPAEDAEKFRGWSDRTLSVTAYSRDEVVAAWGGLIGYFTDMVARKRERPGTDLLSALVAASDGERRLTETELVYLAVGLLIGGHESTINAIGLSVLQLLRDPAQADRIRSDPALVEPAVEELLRFQTLGDVDRQRFAREDVELSGVTIGAGEMVLAGVMAANRDAARFADAEELDVGRHPNPHLSFGLGPHFCLGAALARAELQIALGTLLRAFPGLRLADPGAEPPRRTGLMVSGLEELRVVW</sequence>
<keyword evidence="11" id="KW-1185">Reference proteome</keyword>
<protein>
    <submittedName>
        <fullName evidence="10">Cytochrome P450</fullName>
    </submittedName>
</protein>
<dbReference type="CDD" id="cd11031">
    <property type="entry name" value="Cyp158A-like"/>
    <property type="match status" value="1"/>
</dbReference>
<keyword evidence="5 8" id="KW-0560">Oxidoreductase</keyword>
<dbReference type="Proteomes" id="UP000774570">
    <property type="component" value="Unassembled WGS sequence"/>
</dbReference>
<proteinExistence type="inferred from homology"/>
<keyword evidence="7 8" id="KW-0503">Monooxygenase</keyword>
<keyword evidence="4 8" id="KW-0479">Metal-binding</keyword>
<evidence type="ECO:0000313" key="11">
    <source>
        <dbReference type="Proteomes" id="UP000774570"/>
    </source>
</evidence>
<dbReference type="Gene3D" id="1.10.630.10">
    <property type="entry name" value="Cytochrome P450"/>
    <property type="match status" value="1"/>
</dbReference>
<dbReference type="Pfam" id="PF00067">
    <property type="entry name" value="p450"/>
    <property type="match status" value="1"/>
</dbReference>